<dbReference type="Pfam" id="PF13360">
    <property type="entry name" value="PQQ_2"/>
    <property type="match status" value="1"/>
</dbReference>
<dbReference type="PANTHER" id="PTHR34512:SF30">
    <property type="entry name" value="OUTER MEMBRANE PROTEIN ASSEMBLY FACTOR BAMB"/>
    <property type="match status" value="1"/>
</dbReference>
<evidence type="ECO:0000313" key="2">
    <source>
        <dbReference type="EMBL" id="XCH24773.1"/>
    </source>
</evidence>
<dbReference type="AlphaFoldDB" id="A0AAU8FK80"/>
<sequence>MRKLLFILFFSWLQSCNQEKIGTQVDKDGVVTKMPFLWKSRISDGARLSAISRGYLVDGKGLLCVAMKNSTPPEGYGDNFLQLKDIQTGRNIWEWDDLFDKRIANTIRQSIDVQKGRMLLHDGRSRYFVDTDAGKTIWKGKSELPGIGPHASFLDDRYFIKASDPEIMALDIAKDAIYEGNYQNGDLRQIAMPKYSDEYFKKVDGRVDMGGAIVNFHAFKKDGKSYLIIPYAEPGPAVKYSSVRALFGMYNLDTKKWIYDRIPLGISEDGTTASVVPVIDGDFVYMTSRAAVDCYEIMTGKRIWQTRLTETSTTALDMIVDGSNLLVNSGDAKLYCLDKTTGAQRWSLPSSAFASDLYCQDGTVYWIATNALRAADIQSGKMLWNMESPDKHEEGRSDSWFWGFVTGLPAYSGNKGKIYVSTNLNIYAFDAVK</sequence>
<accession>A0AAU8FK80</accession>
<evidence type="ECO:0000259" key="1">
    <source>
        <dbReference type="Pfam" id="PF13360"/>
    </source>
</evidence>
<feature type="domain" description="Pyrrolo-quinoline quinone repeat" evidence="1">
    <location>
        <begin position="291"/>
        <end position="390"/>
    </location>
</feature>
<dbReference type="RefSeq" id="WP_353720087.1">
    <property type="nucleotide sequence ID" value="NZ_CP159289.1"/>
</dbReference>
<dbReference type="InterPro" id="IPR002372">
    <property type="entry name" value="PQQ_rpt_dom"/>
</dbReference>
<dbReference type="InterPro" id="IPR015943">
    <property type="entry name" value="WD40/YVTN_repeat-like_dom_sf"/>
</dbReference>
<dbReference type="InterPro" id="IPR011047">
    <property type="entry name" value="Quinoprotein_ADH-like_sf"/>
</dbReference>
<proteinExistence type="predicted"/>
<dbReference type="PANTHER" id="PTHR34512">
    <property type="entry name" value="CELL SURFACE PROTEIN"/>
    <property type="match status" value="1"/>
</dbReference>
<name>A0AAU8FK80_9BACT</name>
<dbReference type="EMBL" id="CP159289">
    <property type="protein sequence ID" value="XCH24773.1"/>
    <property type="molecule type" value="Genomic_DNA"/>
</dbReference>
<protein>
    <submittedName>
        <fullName evidence="2">PQQ-binding-like beta-propeller repeat protein</fullName>
    </submittedName>
</protein>
<gene>
    <name evidence="2" type="ORF">ABV298_31560</name>
</gene>
<dbReference type="SUPFAM" id="SSF50998">
    <property type="entry name" value="Quinoprotein alcohol dehydrogenase-like"/>
    <property type="match status" value="1"/>
</dbReference>
<organism evidence="2">
    <name type="scientific">Dyadobacter sp. 676</name>
    <dbReference type="NCBI Taxonomy" id="3088362"/>
    <lineage>
        <taxon>Bacteria</taxon>
        <taxon>Pseudomonadati</taxon>
        <taxon>Bacteroidota</taxon>
        <taxon>Cytophagia</taxon>
        <taxon>Cytophagales</taxon>
        <taxon>Spirosomataceae</taxon>
        <taxon>Dyadobacter</taxon>
    </lineage>
</organism>
<dbReference type="Gene3D" id="2.130.10.10">
    <property type="entry name" value="YVTN repeat-like/Quinoprotein amine dehydrogenase"/>
    <property type="match status" value="1"/>
</dbReference>
<reference evidence="2" key="1">
    <citation type="submission" date="2024-06" db="EMBL/GenBank/DDBJ databases">
        <title>Sequencing and assembly of the genome of Dyadobacter sp. strain 676, a symbiont of Cyamopsis tetragonoloba.</title>
        <authorList>
            <person name="Guro P."/>
            <person name="Sazanova A."/>
            <person name="Kuznetsova I."/>
            <person name="Belimov A."/>
            <person name="Safronova V."/>
        </authorList>
    </citation>
    <scope>NUCLEOTIDE SEQUENCE</scope>
    <source>
        <strain evidence="2">676</strain>
    </source>
</reference>
<dbReference type="PROSITE" id="PS51257">
    <property type="entry name" value="PROKAR_LIPOPROTEIN"/>
    <property type="match status" value="1"/>
</dbReference>